<keyword evidence="3" id="KW-1185">Reference proteome</keyword>
<dbReference type="InterPro" id="IPR009836">
    <property type="entry name" value="GRDP-like"/>
</dbReference>
<name>A0A8E2AVU2_9APHY</name>
<dbReference type="PANTHER" id="PTHR34365:SF7">
    <property type="entry name" value="GLYCINE-RICH DOMAIN-CONTAINING PROTEIN 1"/>
    <property type="match status" value="1"/>
</dbReference>
<dbReference type="PANTHER" id="PTHR34365">
    <property type="entry name" value="ENOLASE (DUF1399)"/>
    <property type="match status" value="1"/>
</dbReference>
<organism evidence="2 3">
    <name type="scientific">Obba rivulosa</name>
    <dbReference type="NCBI Taxonomy" id="1052685"/>
    <lineage>
        <taxon>Eukaryota</taxon>
        <taxon>Fungi</taxon>
        <taxon>Dikarya</taxon>
        <taxon>Basidiomycota</taxon>
        <taxon>Agaricomycotina</taxon>
        <taxon>Agaricomycetes</taxon>
        <taxon>Polyporales</taxon>
        <taxon>Gelatoporiaceae</taxon>
        <taxon>Obba</taxon>
    </lineage>
</organism>
<evidence type="ECO:0000256" key="1">
    <source>
        <dbReference type="SAM" id="MobiDB-lite"/>
    </source>
</evidence>
<gene>
    <name evidence="2" type="ORF">OBBRIDRAFT_834175</name>
</gene>
<dbReference type="Pfam" id="PF07173">
    <property type="entry name" value="GRDP-like"/>
    <property type="match status" value="1"/>
</dbReference>
<dbReference type="InterPro" id="IPR038213">
    <property type="entry name" value="IFI6/IFI27-like_sf"/>
</dbReference>
<dbReference type="Proteomes" id="UP000250043">
    <property type="component" value="Unassembled WGS sequence"/>
</dbReference>
<dbReference type="Gene3D" id="6.10.110.10">
    <property type="match status" value="1"/>
</dbReference>
<sequence length="812" mass="90421">MAVQDPALSAGPPPPLDAHEGPPPAYTAAPEYKIGSAVLTKPLVKVEQLKAHLALLKAFRELRTSVEQCGAAELPVVAGWLKGPERWAWFVELAVERFHRWLTTVPTGPPIQPWTEREVPPTDVLMVWHAYMLNPRWYAEDCERLPLARKLKALNGHFMHAMMMFSGDTLSQPSFRRMNLWTVRTGLPFHPLEAANSMARQEIQCPACHTSFDTPYLSPFGSSYLPGYAQPGFAVLCKKCKFEITKERLGLGRFATDLSKNLAANGSGNTDILSTFLAGTLLSRSGTLDIDYASRIKNEILSAHPFKRGAPTSQEEPRLLSIRHLNGSRPSNEAWARDVQKRLGYSLMNAQAAVSSALDPKEDQMVDRMMRAYWHDRPFSIDLAAAVVRQGSFVEKMSSLGWTNPYYFDGNEHEGILPRAMSRYCGFLDLMHSSPTSFFVPTLDIDLVWHTHQIMGDQYSRDCVAYVGRFIDHDDTVDELRLSNSFGKTCEAWQGRFGYPYVHERAHTQGADVRIGDRRNYAQRDLRDGSDASVTTFTDDSDTAFDLAAIAVIESTASTQPDFWERAIALGNRVQEYVEQELDQQAKLLGISGKIETFKLAVREVITSAEDMKAEKLFEQLKEEFPPPDCAPNHEERLEKITSVMNRTTEILLRLGVKHGMDEETWRARLDKLQDHAITLLVLTGKKPPSIVVDDVETEYISTGDLAEQLPVLLQILLFAGTILILPESSFLRPLLSVFGFGPSGPIRGSSAAWAQRTFFGAAVKEGSWFSHLQRAGMTTGSPSSWWKTILGGIGVGIGVGRGISGSCGSRR</sequence>
<dbReference type="EMBL" id="KV722384">
    <property type="protein sequence ID" value="OCH91521.1"/>
    <property type="molecule type" value="Genomic_DNA"/>
</dbReference>
<dbReference type="OrthoDB" id="2684236at2759"/>
<feature type="compositionally biased region" description="Pro residues" evidence="1">
    <location>
        <begin position="11"/>
        <end position="25"/>
    </location>
</feature>
<evidence type="ECO:0000313" key="3">
    <source>
        <dbReference type="Proteomes" id="UP000250043"/>
    </source>
</evidence>
<reference evidence="2 3" key="1">
    <citation type="submission" date="2016-07" db="EMBL/GenBank/DDBJ databases">
        <title>Draft genome of the white-rot fungus Obba rivulosa 3A-2.</title>
        <authorList>
            <consortium name="DOE Joint Genome Institute"/>
            <person name="Miettinen O."/>
            <person name="Riley R."/>
            <person name="Acob R."/>
            <person name="Barry K."/>
            <person name="Cullen D."/>
            <person name="De Vries R."/>
            <person name="Hainaut M."/>
            <person name="Hatakka A."/>
            <person name="Henrissat B."/>
            <person name="Hilden K."/>
            <person name="Kuo R."/>
            <person name="Labutti K."/>
            <person name="Lipzen A."/>
            <person name="Makela M.R."/>
            <person name="Sandor L."/>
            <person name="Spatafora J.W."/>
            <person name="Grigoriev I.V."/>
            <person name="Hibbett D.S."/>
        </authorList>
    </citation>
    <scope>NUCLEOTIDE SEQUENCE [LARGE SCALE GENOMIC DNA]</scope>
    <source>
        <strain evidence="2 3">3A-2</strain>
    </source>
</reference>
<feature type="region of interest" description="Disordered" evidence="1">
    <location>
        <begin position="1"/>
        <end position="25"/>
    </location>
</feature>
<dbReference type="AlphaFoldDB" id="A0A8E2AVU2"/>
<protein>
    <submittedName>
        <fullName evidence="2">Uncharacterized protein</fullName>
    </submittedName>
</protein>
<evidence type="ECO:0000313" key="2">
    <source>
        <dbReference type="EMBL" id="OCH91521.1"/>
    </source>
</evidence>
<accession>A0A8E2AVU2</accession>
<proteinExistence type="predicted"/>